<keyword evidence="3" id="KW-0677">Repeat</keyword>
<feature type="repeat" description="TPR" evidence="6">
    <location>
        <begin position="181"/>
        <end position="214"/>
    </location>
</feature>
<dbReference type="InterPro" id="IPR051730">
    <property type="entry name" value="NASP-like"/>
</dbReference>
<dbReference type="SMART" id="SM00028">
    <property type="entry name" value="TPR"/>
    <property type="match status" value="2"/>
</dbReference>
<dbReference type="Ensembl" id="ENSOTST00005047906.2">
    <property type="protein sequence ID" value="ENSOTSP00005044051.1"/>
    <property type="gene ID" value="ENSOTSG00005021351.2"/>
</dbReference>
<dbReference type="SUPFAM" id="SSF48452">
    <property type="entry name" value="TPR-like"/>
    <property type="match status" value="1"/>
</dbReference>
<dbReference type="PANTHER" id="PTHR15081">
    <property type="entry name" value="NUCLEAR AUTOANTIGENIC SPERM PROTEIN NASP -RELATED"/>
    <property type="match status" value="1"/>
</dbReference>
<feature type="domain" description="Tetratricopeptide SHNi-TPR" evidence="8">
    <location>
        <begin position="184"/>
        <end position="218"/>
    </location>
</feature>
<gene>
    <name evidence="9" type="primary">NASP</name>
</gene>
<dbReference type="Proteomes" id="UP000694402">
    <property type="component" value="Unassembled WGS sequence"/>
</dbReference>
<dbReference type="PANTHER" id="PTHR15081:SF1">
    <property type="entry name" value="NUCLEAR AUTOANTIGENIC SPERM PROTEIN"/>
    <property type="match status" value="1"/>
</dbReference>
<keyword evidence="5" id="KW-0539">Nucleus</keyword>
<evidence type="ECO:0000256" key="6">
    <source>
        <dbReference type="PROSITE-ProRule" id="PRU00339"/>
    </source>
</evidence>
<evidence type="ECO:0000256" key="4">
    <source>
        <dbReference type="ARBA" id="ARBA00022803"/>
    </source>
</evidence>
<sequence>MPEETAAASNSASMEEKSCSSSAVAADSSVDVMAEAKKLIGAGNRHLVMGDVVSAVNVFQEACGMLAERYGDTADECGEAFFLCGKSLLELARMENTVLGDALEGVPEESSEEGEKQENSKFESADNLDDDDDDDDEGEGTAEDKESEEEVGNLQLAWEMLEVAKVIYKRKENEADQLMAAQAYLKLGEVGAESGNYPAAVEDFQDCLALQLKHLPPHSRLLAETHYQLGMTYCYIGQYSQAIQHYSSSVKVIEGRLAMLQGVLDKGENGAEEGKTELEELKLLLPDIAEKVEDAKESQRTAGSASVAIQQTLAGASTSSAFPASAEKGGPSAFEASQTAVTSAAGGGSSNSALDISHLVRKKRKMESPIKDTDAKKNKQETTVNGSGDSGSASNEVQEKGAQEPAKPSSDSSA</sequence>
<dbReference type="GO" id="GO:0006335">
    <property type="term" value="P:DNA replication-dependent chromatin assembly"/>
    <property type="evidence" value="ECO:0007669"/>
    <property type="project" value="TreeGrafter"/>
</dbReference>
<dbReference type="PROSITE" id="PS50005">
    <property type="entry name" value="TPR"/>
    <property type="match status" value="2"/>
</dbReference>
<feature type="compositionally biased region" description="Basic and acidic residues" evidence="7">
    <location>
        <begin position="366"/>
        <end position="380"/>
    </location>
</feature>
<evidence type="ECO:0000256" key="2">
    <source>
        <dbReference type="ARBA" id="ARBA00008402"/>
    </source>
</evidence>
<feature type="region of interest" description="Disordered" evidence="7">
    <location>
        <begin position="320"/>
        <end position="414"/>
    </location>
</feature>
<keyword evidence="10" id="KW-1185">Reference proteome</keyword>
<reference evidence="9" key="2">
    <citation type="submission" date="2025-09" db="UniProtKB">
        <authorList>
            <consortium name="Ensembl"/>
        </authorList>
    </citation>
    <scope>IDENTIFICATION</scope>
</reference>
<evidence type="ECO:0000313" key="9">
    <source>
        <dbReference type="Ensembl" id="ENSOTSP00005044051.1"/>
    </source>
</evidence>
<dbReference type="GO" id="GO:0005654">
    <property type="term" value="C:nucleoplasm"/>
    <property type="evidence" value="ECO:0007669"/>
    <property type="project" value="TreeGrafter"/>
</dbReference>
<dbReference type="Pfam" id="PF10516">
    <property type="entry name" value="SHNi-TPR"/>
    <property type="match status" value="1"/>
</dbReference>
<dbReference type="FunFam" id="1.25.40.10:FF:001243">
    <property type="entry name" value="Nuclear autoantigenic sperm protein (histone-binding)"/>
    <property type="match status" value="1"/>
</dbReference>
<accession>A0A8C8G2N4</accession>
<dbReference type="GeneID" id="112251353"/>
<dbReference type="RefSeq" id="XP_024278057.1">
    <property type="nucleotide sequence ID" value="XM_024422289.2"/>
</dbReference>
<evidence type="ECO:0000313" key="10">
    <source>
        <dbReference type="Proteomes" id="UP000694402"/>
    </source>
</evidence>
<organism evidence="9 10">
    <name type="scientific">Oncorhynchus tshawytscha</name>
    <name type="common">Chinook salmon</name>
    <name type="synonym">Salmo tshawytscha</name>
    <dbReference type="NCBI Taxonomy" id="74940"/>
    <lineage>
        <taxon>Eukaryota</taxon>
        <taxon>Metazoa</taxon>
        <taxon>Chordata</taxon>
        <taxon>Craniata</taxon>
        <taxon>Vertebrata</taxon>
        <taxon>Euteleostomi</taxon>
        <taxon>Actinopterygii</taxon>
        <taxon>Neopterygii</taxon>
        <taxon>Teleostei</taxon>
        <taxon>Protacanthopterygii</taxon>
        <taxon>Salmoniformes</taxon>
        <taxon>Salmonidae</taxon>
        <taxon>Salmoninae</taxon>
        <taxon>Oncorhynchus</taxon>
    </lineage>
</organism>
<dbReference type="GO" id="GO:0042393">
    <property type="term" value="F:histone binding"/>
    <property type="evidence" value="ECO:0007669"/>
    <property type="project" value="TreeGrafter"/>
</dbReference>
<dbReference type="InterPro" id="IPR019544">
    <property type="entry name" value="Tetratricopeptide_SHNi-TPR_dom"/>
</dbReference>
<comment type="similarity">
    <text evidence="2">Belongs to the NASP family.</text>
</comment>
<dbReference type="InterPro" id="IPR019734">
    <property type="entry name" value="TPR_rpt"/>
</dbReference>
<feature type="compositionally biased region" description="Basic and acidic residues" evidence="7">
    <location>
        <begin position="113"/>
        <end position="124"/>
    </location>
</feature>
<dbReference type="Gene3D" id="1.25.40.10">
    <property type="entry name" value="Tetratricopeptide repeat domain"/>
    <property type="match status" value="1"/>
</dbReference>
<comment type="subcellular location">
    <subcellularLocation>
        <location evidence="1">Nucleus</location>
    </subcellularLocation>
</comment>
<evidence type="ECO:0000256" key="7">
    <source>
        <dbReference type="SAM" id="MobiDB-lite"/>
    </source>
</evidence>
<dbReference type="InterPro" id="IPR011990">
    <property type="entry name" value="TPR-like_helical_dom_sf"/>
</dbReference>
<proteinExistence type="inferred from homology"/>
<evidence type="ECO:0000259" key="8">
    <source>
        <dbReference type="Pfam" id="PF10516"/>
    </source>
</evidence>
<evidence type="ECO:0000256" key="5">
    <source>
        <dbReference type="ARBA" id="ARBA00023242"/>
    </source>
</evidence>
<dbReference type="GO" id="GO:0034080">
    <property type="term" value="P:CENP-A containing chromatin assembly"/>
    <property type="evidence" value="ECO:0007669"/>
    <property type="project" value="TreeGrafter"/>
</dbReference>
<protein>
    <recommendedName>
        <fullName evidence="8">Tetratricopeptide SHNi-TPR domain-containing protein</fullName>
    </recommendedName>
</protein>
<feature type="compositionally biased region" description="Polar residues" evidence="7">
    <location>
        <begin position="381"/>
        <end position="396"/>
    </location>
</feature>
<feature type="region of interest" description="Disordered" evidence="7">
    <location>
        <begin position="105"/>
        <end position="151"/>
    </location>
</feature>
<evidence type="ECO:0000256" key="3">
    <source>
        <dbReference type="ARBA" id="ARBA00022737"/>
    </source>
</evidence>
<name>A0A8C8G2N4_ONCTS</name>
<keyword evidence="4 6" id="KW-0802">TPR repeat</keyword>
<feature type="compositionally biased region" description="Acidic residues" evidence="7">
    <location>
        <begin position="126"/>
        <end position="151"/>
    </location>
</feature>
<dbReference type="GeneTree" id="ENSGT00390000016650"/>
<dbReference type="AlphaFoldDB" id="A0A8C8G2N4"/>
<reference evidence="9" key="1">
    <citation type="submission" date="2025-08" db="UniProtKB">
        <authorList>
            <consortium name="Ensembl"/>
        </authorList>
    </citation>
    <scope>IDENTIFICATION</scope>
</reference>
<feature type="repeat" description="TPR" evidence="6">
    <location>
        <begin position="223"/>
        <end position="256"/>
    </location>
</feature>
<evidence type="ECO:0000256" key="1">
    <source>
        <dbReference type="ARBA" id="ARBA00004123"/>
    </source>
</evidence>